<dbReference type="GO" id="GO:0003700">
    <property type="term" value="F:DNA-binding transcription factor activity"/>
    <property type="evidence" value="ECO:0007669"/>
    <property type="project" value="InterPro"/>
</dbReference>
<dbReference type="Gene3D" id="1.10.10.60">
    <property type="entry name" value="Homeodomain-like"/>
    <property type="match status" value="1"/>
</dbReference>
<dbReference type="InterPro" id="IPR018060">
    <property type="entry name" value="HTH_AraC"/>
</dbReference>
<keyword evidence="2 5" id="KW-0238">DNA-binding</keyword>
<dbReference type="Pfam" id="PF20240">
    <property type="entry name" value="DUF6597"/>
    <property type="match status" value="1"/>
</dbReference>
<reference evidence="5 6" key="1">
    <citation type="submission" date="2020-08" db="EMBL/GenBank/DDBJ databases">
        <title>Genomic Encyclopedia of Type Strains, Phase IV (KMG-IV): sequencing the most valuable type-strain genomes for metagenomic binning, comparative biology and taxonomic classification.</title>
        <authorList>
            <person name="Goeker M."/>
        </authorList>
    </citation>
    <scope>NUCLEOTIDE SEQUENCE [LARGE SCALE GENOMIC DNA]</scope>
    <source>
        <strain evidence="5 6">DSM 2461</strain>
    </source>
</reference>
<evidence type="ECO:0000256" key="3">
    <source>
        <dbReference type="ARBA" id="ARBA00023163"/>
    </source>
</evidence>
<evidence type="ECO:0000313" key="5">
    <source>
        <dbReference type="EMBL" id="MBB6479796.1"/>
    </source>
</evidence>
<dbReference type="EMBL" id="JACHGJ010000002">
    <property type="protein sequence ID" value="MBB6479796.1"/>
    <property type="molecule type" value="Genomic_DNA"/>
</dbReference>
<dbReference type="Proteomes" id="UP000587760">
    <property type="component" value="Unassembled WGS sequence"/>
</dbReference>
<sequence>MQVISRPAGDELSPIVQEIWHVEFAEGDKVSTRDLIMPTGTLHVVFNFCDDYYIAENGGKGMKLPSILVTGQLDRVWEIRYGKNTNQIGLSLTPAGFLKLFHVPGALYTGSIIDGRQSPWNLSDLYSELKVCRNFEESSSLLETYVEEKSGTGQQLERMNGILEVIESSEGNIAIQTLSDKYGLSLSAFERFFKKTVGMTPKAYANIVRFAVALKQLNEGDRLIDHFYDQSHFIKACKKYTGKTPTELITGTEEITLQHMLKQR</sequence>
<gene>
    <name evidence="5" type="ORF">HNR50_001454</name>
</gene>
<keyword evidence="1" id="KW-0805">Transcription regulation</keyword>
<dbReference type="PROSITE" id="PS01124">
    <property type="entry name" value="HTH_ARAC_FAMILY_2"/>
    <property type="match status" value="1"/>
</dbReference>
<organism evidence="5 6">
    <name type="scientific">Spirochaeta isovalerica</name>
    <dbReference type="NCBI Taxonomy" id="150"/>
    <lineage>
        <taxon>Bacteria</taxon>
        <taxon>Pseudomonadati</taxon>
        <taxon>Spirochaetota</taxon>
        <taxon>Spirochaetia</taxon>
        <taxon>Spirochaetales</taxon>
        <taxon>Spirochaetaceae</taxon>
        <taxon>Spirochaeta</taxon>
    </lineage>
</organism>
<dbReference type="SUPFAM" id="SSF46689">
    <property type="entry name" value="Homeodomain-like"/>
    <property type="match status" value="1"/>
</dbReference>
<evidence type="ECO:0000256" key="2">
    <source>
        <dbReference type="ARBA" id="ARBA00023125"/>
    </source>
</evidence>
<dbReference type="InterPro" id="IPR018062">
    <property type="entry name" value="HTH_AraC-typ_CS"/>
</dbReference>
<evidence type="ECO:0000313" key="6">
    <source>
        <dbReference type="Proteomes" id="UP000587760"/>
    </source>
</evidence>
<keyword evidence="6" id="KW-1185">Reference proteome</keyword>
<proteinExistence type="predicted"/>
<keyword evidence="3" id="KW-0804">Transcription</keyword>
<dbReference type="PANTHER" id="PTHR46796:SF13">
    <property type="entry name" value="HTH-TYPE TRANSCRIPTIONAL ACTIVATOR RHAS"/>
    <property type="match status" value="1"/>
</dbReference>
<feature type="domain" description="HTH araC/xylS-type" evidence="4">
    <location>
        <begin position="157"/>
        <end position="251"/>
    </location>
</feature>
<dbReference type="InterPro" id="IPR050204">
    <property type="entry name" value="AraC_XylS_family_regulators"/>
</dbReference>
<dbReference type="PROSITE" id="PS00041">
    <property type="entry name" value="HTH_ARAC_FAMILY_1"/>
    <property type="match status" value="1"/>
</dbReference>
<dbReference type="RefSeq" id="WP_184745340.1">
    <property type="nucleotide sequence ID" value="NZ_JACHGJ010000002.1"/>
</dbReference>
<evidence type="ECO:0000256" key="1">
    <source>
        <dbReference type="ARBA" id="ARBA00023015"/>
    </source>
</evidence>
<name>A0A841R7J3_9SPIO</name>
<dbReference type="GO" id="GO:0043565">
    <property type="term" value="F:sequence-specific DNA binding"/>
    <property type="evidence" value="ECO:0007669"/>
    <property type="project" value="InterPro"/>
</dbReference>
<dbReference type="AlphaFoldDB" id="A0A841R7J3"/>
<dbReference type="InterPro" id="IPR046532">
    <property type="entry name" value="DUF6597"/>
</dbReference>
<dbReference type="SMART" id="SM00342">
    <property type="entry name" value="HTH_ARAC"/>
    <property type="match status" value="1"/>
</dbReference>
<protein>
    <submittedName>
        <fullName evidence="5">AraC-like DNA-binding protein</fullName>
    </submittedName>
</protein>
<dbReference type="PANTHER" id="PTHR46796">
    <property type="entry name" value="HTH-TYPE TRANSCRIPTIONAL ACTIVATOR RHAS-RELATED"/>
    <property type="match status" value="1"/>
</dbReference>
<dbReference type="InterPro" id="IPR009057">
    <property type="entry name" value="Homeodomain-like_sf"/>
</dbReference>
<evidence type="ECO:0000259" key="4">
    <source>
        <dbReference type="PROSITE" id="PS01124"/>
    </source>
</evidence>
<dbReference type="Pfam" id="PF12833">
    <property type="entry name" value="HTH_18"/>
    <property type="match status" value="1"/>
</dbReference>
<comment type="caution">
    <text evidence="5">The sequence shown here is derived from an EMBL/GenBank/DDBJ whole genome shotgun (WGS) entry which is preliminary data.</text>
</comment>
<accession>A0A841R7J3</accession>